<evidence type="ECO:0000313" key="2">
    <source>
        <dbReference type="Proteomes" id="UP000807469"/>
    </source>
</evidence>
<gene>
    <name evidence="1" type="ORF">BDN70DRAFT_881227</name>
</gene>
<sequence length="256" mass="28249">MSVLFYEDDADATFVSSDNILFKIHSASLNVCTSRGLARESQDTPIESDPIQLQEPADVLEILFQFIEPPPASRNYKHPSIFTLSPELFFGVAGAAEKYVVYGATDICSVRMEQLLPEYPCEVLNHCILHGHTDLGDRAAVKALKCTPDSDEAARIFTAPGLLHRYRIYYQKCCVAGQRAAAAISTGDCTRILARYKAYRMQLDENPGSIDQIPSFPSIACTWLPSSPCSCADNSPTNSTKFRIAKQMIPKFSAIP</sequence>
<dbReference type="EMBL" id="MU155262">
    <property type="protein sequence ID" value="KAF9477397.1"/>
    <property type="molecule type" value="Genomic_DNA"/>
</dbReference>
<name>A0A9P6CSJ8_9AGAR</name>
<evidence type="ECO:0000313" key="1">
    <source>
        <dbReference type="EMBL" id="KAF9477397.1"/>
    </source>
</evidence>
<proteinExistence type="predicted"/>
<dbReference type="OrthoDB" id="3184970at2759"/>
<keyword evidence="2" id="KW-1185">Reference proteome</keyword>
<dbReference type="Proteomes" id="UP000807469">
    <property type="component" value="Unassembled WGS sequence"/>
</dbReference>
<dbReference type="AlphaFoldDB" id="A0A9P6CSJ8"/>
<protein>
    <recommendedName>
        <fullName evidence="3">BTB domain-containing protein</fullName>
    </recommendedName>
</protein>
<accession>A0A9P6CSJ8</accession>
<reference evidence="1" key="1">
    <citation type="submission" date="2020-11" db="EMBL/GenBank/DDBJ databases">
        <authorList>
            <consortium name="DOE Joint Genome Institute"/>
            <person name="Ahrendt S."/>
            <person name="Riley R."/>
            <person name="Andreopoulos W."/>
            <person name="Labutti K."/>
            <person name="Pangilinan J."/>
            <person name="Ruiz-Duenas F.J."/>
            <person name="Barrasa J.M."/>
            <person name="Sanchez-Garcia M."/>
            <person name="Camarero S."/>
            <person name="Miyauchi S."/>
            <person name="Serrano A."/>
            <person name="Linde D."/>
            <person name="Babiker R."/>
            <person name="Drula E."/>
            <person name="Ayuso-Fernandez I."/>
            <person name="Pacheco R."/>
            <person name="Padilla G."/>
            <person name="Ferreira P."/>
            <person name="Barriuso J."/>
            <person name="Kellner H."/>
            <person name="Castanera R."/>
            <person name="Alfaro M."/>
            <person name="Ramirez L."/>
            <person name="Pisabarro A.G."/>
            <person name="Kuo A."/>
            <person name="Tritt A."/>
            <person name="Lipzen A."/>
            <person name="He G."/>
            <person name="Yan M."/>
            <person name="Ng V."/>
            <person name="Cullen D."/>
            <person name="Martin F."/>
            <person name="Rosso M.-N."/>
            <person name="Henrissat B."/>
            <person name="Hibbett D."/>
            <person name="Martinez A.T."/>
            <person name="Grigoriev I.V."/>
        </authorList>
    </citation>
    <scope>NUCLEOTIDE SEQUENCE</scope>
    <source>
        <strain evidence="1">CIRM-BRFM 674</strain>
    </source>
</reference>
<evidence type="ECO:0008006" key="3">
    <source>
        <dbReference type="Google" id="ProtNLM"/>
    </source>
</evidence>
<organism evidence="1 2">
    <name type="scientific">Pholiota conissans</name>
    <dbReference type="NCBI Taxonomy" id="109636"/>
    <lineage>
        <taxon>Eukaryota</taxon>
        <taxon>Fungi</taxon>
        <taxon>Dikarya</taxon>
        <taxon>Basidiomycota</taxon>
        <taxon>Agaricomycotina</taxon>
        <taxon>Agaricomycetes</taxon>
        <taxon>Agaricomycetidae</taxon>
        <taxon>Agaricales</taxon>
        <taxon>Agaricineae</taxon>
        <taxon>Strophariaceae</taxon>
        <taxon>Pholiota</taxon>
    </lineage>
</organism>
<comment type="caution">
    <text evidence="1">The sequence shown here is derived from an EMBL/GenBank/DDBJ whole genome shotgun (WGS) entry which is preliminary data.</text>
</comment>